<evidence type="ECO:0000313" key="9">
    <source>
        <dbReference type="Proteomes" id="UP000308197"/>
    </source>
</evidence>
<evidence type="ECO:0000256" key="3">
    <source>
        <dbReference type="ARBA" id="ARBA00022490"/>
    </source>
</evidence>
<comment type="subcellular location">
    <subcellularLocation>
        <location evidence="2">Cytoplasm</location>
    </subcellularLocation>
    <subcellularLocation>
        <location evidence="1">Nucleus</location>
    </subcellularLocation>
</comment>
<protein>
    <submittedName>
        <fullName evidence="8">DnaJ-domain-containing protein</fullName>
    </submittedName>
</protein>
<dbReference type="GO" id="GO:0000390">
    <property type="term" value="P:spliceosomal complex disassembly"/>
    <property type="evidence" value="ECO:0007669"/>
    <property type="project" value="TreeGrafter"/>
</dbReference>
<keyword evidence="5" id="KW-0539">Nucleus</keyword>
<accession>A0A5C3PZL6</accession>
<feature type="compositionally biased region" description="Basic and acidic residues" evidence="6">
    <location>
        <begin position="144"/>
        <end position="153"/>
    </location>
</feature>
<dbReference type="InParanoid" id="A0A5C3PZL6"/>
<feature type="compositionally biased region" description="Low complexity" evidence="6">
    <location>
        <begin position="316"/>
        <end position="328"/>
    </location>
</feature>
<dbReference type="PROSITE" id="PS50076">
    <property type="entry name" value="DNAJ_2"/>
    <property type="match status" value="1"/>
</dbReference>
<organism evidence="8 9">
    <name type="scientific">Polyporus arcularius HHB13444</name>
    <dbReference type="NCBI Taxonomy" id="1314778"/>
    <lineage>
        <taxon>Eukaryota</taxon>
        <taxon>Fungi</taxon>
        <taxon>Dikarya</taxon>
        <taxon>Basidiomycota</taxon>
        <taxon>Agaricomycotina</taxon>
        <taxon>Agaricomycetes</taxon>
        <taxon>Polyporales</taxon>
        <taxon>Polyporaceae</taxon>
        <taxon>Polyporus</taxon>
    </lineage>
</organism>
<dbReference type="PANTHER" id="PTHR44313">
    <property type="entry name" value="DNAJ HOMOLOG SUBFAMILY C MEMBER 17"/>
    <property type="match status" value="1"/>
</dbReference>
<evidence type="ECO:0000259" key="7">
    <source>
        <dbReference type="PROSITE" id="PS50076"/>
    </source>
</evidence>
<dbReference type="CDD" id="cd06257">
    <property type="entry name" value="DnaJ"/>
    <property type="match status" value="1"/>
</dbReference>
<keyword evidence="4" id="KW-0143">Chaperone</keyword>
<feature type="domain" description="J" evidence="7">
    <location>
        <begin position="9"/>
        <end position="74"/>
    </location>
</feature>
<sequence length="377" mass="41834">MSSTDEDVNPYELLGISIEATEQEIKTAYRQRSLKVHPDRNRGNPDASRKFHELHQAQELLLDPLRRMALDAKFRLKEARKARYATFDAKRKTMVEDLEERERTLKKARVEKESEKKARWQENERIMEEGRRLREDRERELQRKEREREELSKKAQHAATTGLEPPELGLLDTTVRVKFTLSAHPTLAEASSLGALLTPFGPLDDTSIVLSLKPAPPKKPKRVTALVPFKQIGGAFAAVCASGRADSGLGDIEVAWAEGKEPELIGWLKKMGQLGGEGAATGKANLVNQEPASLRSPGATESKSSIPASTAPPPASDTAFSSFPSTFPDLSAAPPQPSAPTGVPGLDYESLTLMRMRQAERARIEREIREREAQEAE</sequence>
<evidence type="ECO:0000313" key="8">
    <source>
        <dbReference type="EMBL" id="TFK94277.1"/>
    </source>
</evidence>
<evidence type="ECO:0000256" key="1">
    <source>
        <dbReference type="ARBA" id="ARBA00004123"/>
    </source>
</evidence>
<name>A0A5C3PZL6_9APHY</name>
<feature type="region of interest" description="Disordered" evidence="6">
    <location>
        <begin position="144"/>
        <end position="166"/>
    </location>
</feature>
<dbReference type="GO" id="GO:0005681">
    <property type="term" value="C:spliceosomal complex"/>
    <property type="evidence" value="ECO:0007669"/>
    <property type="project" value="TreeGrafter"/>
</dbReference>
<evidence type="ECO:0000256" key="6">
    <source>
        <dbReference type="SAM" id="MobiDB-lite"/>
    </source>
</evidence>
<dbReference type="STRING" id="1314778.A0A5C3PZL6"/>
<dbReference type="Pfam" id="PF00226">
    <property type="entry name" value="DnaJ"/>
    <property type="match status" value="1"/>
</dbReference>
<dbReference type="Proteomes" id="UP000308197">
    <property type="component" value="Unassembled WGS sequence"/>
</dbReference>
<evidence type="ECO:0000256" key="2">
    <source>
        <dbReference type="ARBA" id="ARBA00004496"/>
    </source>
</evidence>
<evidence type="ECO:0000256" key="5">
    <source>
        <dbReference type="ARBA" id="ARBA00023242"/>
    </source>
</evidence>
<dbReference type="PRINTS" id="PR00625">
    <property type="entry name" value="JDOMAIN"/>
</dbReference>
<dbReference type="AlphaFoldDB" id="A0A5C3PZL6"/>
<feature type="region of interest" description="Disordered" evidence="6">
    <location>
        <begin position="282"/>
        <end position="347"/>
    </location>
</feature>
<keyword evidence="3" id="KW-0963">Cytoplasm</keyword>
<dbReference type="PANTHER" id="PTHR44313:SF1">
    <property type="entry name" value="DNAJ HOMOLOG SUBFAMILY C MEMBER 17"/>
    <property type="match status" value="1"/>
</dbReference>
<dbReference type="InterPro" id="IPR052094">
    <property type="entry name" value="Pre-mRNA-splicing_ERAD"/>
</dbReference>
<dbReference type="InterPro" id="IPR001623">
    <property type="entry name" value="DnaJ_domain"/>
</dbReference>
<dbReference type="SUPFAM" id="SSF46565">
    <property type="entry name" value="Chaperone J-domain"/>
    <property type="match status" value="1"/>
</dbReference>
<dbReference type="EMBL" id="ML210971">
    <property type="protein sequence ID" value="TFK94277.1"/>
    <property type="molecule type" value="Genomic_DNA"/>
</dbReference>
<dbReference type="FunCoup" id="A0A5C3PZL6">
    <property type="interactions" value="388"/>
</dbReference>
<dbReference type="GO" id="GO:0005737">
    <property type="term" value="C:cytoplasm"/>
    <property type="evidence" value="ECO:0007669"/>
    <property type="project" value="UniProtKB-SubCell"/>
</dbReference>
<proteinExistence type="predicted"/>
<dbReference type="Gene3D" id="1.10.287.110">
    <property type="entry name" value="DnaJ domain"/>
    <property type="match status" value="1"/>
</dbReference>
<evidence type="ECO:0000256" key="4">
    <source>
        <dbReference type="ARBA" id="ARBA00023186"/>
    </source>
</evidence>
<keyword evidence="9" id="KW-1185">Reference proteome</keyword>
<reference evidence="8 9" key="1">
    <citation type="journal article" date="2019" name="Nat. Ecol. Evol.">
        <title>Megaphylogeny resolves global patterns of mushroom evolution.</title>
        <authorList>
            <person name="Varga T."/>
            <person name="Krizsan K."/>
            <person name="Foldi C."/>
            <person name="Dima B."/>
            <person name="Sanchez-Garcia M."/>
            <person name="Sanchez-Ramirez S."/>
            <person name="Szollosi G.J."/>
            <person name="Szarkandi J.G."/>
            <person name="Papp V."/>
            <person name="Albert L."/>
            <person name="Andreopoulos W."/>
            <person name="Angelini C."/>
            <person name="Antonin V."/>
            <person name="Barry K.W."/>
            <person name="Bougher N.L."/>
            <person name="Buchanan P."/>
            <person name="Buyck B."/>
            <person name="Bense V."/>
            <person name="Catcheside P."/>
            <person name="Chovatia M."/>
            <person name="Cooper J."/>
            <person name="Damon W."/>
            <person name="Desjardin D."/>
            <person name="Finy P."/>
            <person name="Geml J."/>
            <person name="Haridas S."/>
            <person name="Hughes K."/>
            <person name="Justo A."/>
            <person name="Karasinski D."/>
            <person name="Kautmanova I."/>
            <person name="Kiss B."/>
            <person name="Kocsube S."/>
            <person name="Kotiranta H."/>
            <person name="LaButti K.M."/>
            <person name="Lechner B.E."/>
            <person name="Liimatainen K."/>
            <person name="Lipzen A."/>
            <person name="Lukacs Z."/>
            <person name="Mihaltcheva S."/>
            <person name="Morgado L.N."/>
            <person name="Niskanen T."/>
            <person name="Noordeloos M.E."/>
            <person name="Ohm R.A."/>
            <person name="Ortiz-Santana B."/>
            <person name="Ovrebo C."/>
            <person name="Racz N."/>
            <person name="Riley R."/>
            <person name="Savchenko A."/>
            <person name="Shiryaev A."/>
            <person name="Soop K."/>
            <person name="Spirin V."/>
            <person name="Szebenyi C."/>
            <person name="Tomsovsky M."/>
            <person name="Tulloss R.E."/>
            <person name="Uehling J."/>
            <person name="Grigoriev I.V."/>
            <person name="Vagvolgyi C."/>
            <person name="Papp T."/>
            <person name="Martin F.M."/>
            <person name="Miettinen O."/>
            <person name="Hibbett D.S."/>
            <person name="Nagy L.G."/>
        </authorList>
    </citation>
    <scope>NUCLEOTIDE SEQUENCE [LARGE SCALE GENOMIC DNA]</scope>
    <source>
        <strain evidence="8 9">HHB13444</strain>
    </source>
</reference>
<dbReference type="SMART" id="SM00271">
    <property type="entry name" value="DnaJ"/>
    <property type="match status" value="1"/>
</dbReference>
<dbReference type="InterPro" id="IPR036869">
    <property type="entry name" value="J_dom_sf"/>
</dbReference>
<gene>
    <name evidence="8" type="ORF">K466DRAFT_593776</name>
</gene>